<dbReference type="EMBL" id="CALYLO010000016">
    <property type="protein sequence ID" value="CAH8249349.1"/>
    <property type="molecule type" value="Genomic_DNA"/>
</dbReference>
<sequence length="56" mass="6084">MIKDLFTGNFSAMKSHAIQIWDNIKGAMGQAWEGIKLIFSGALEAVKGYLEGHGTT</sequence>
<evidence type="ECO:0000313" key="2">
    <source>
        <dbReference type="Proteomes" id="UP001154322"/>
    </source>
</evidence>
<name>A0ABM9GD41_9BACL</name>
<protein>
    <submittedName>
        <fullName evidence="1">Uncharacterized protein</fullName>
    </submittedName>
</protein>
<reference evidence="1" key="1">
    <citation type="submission" date="2022-06" db="EMBL/GenBank/DDBJ databases">
        <authorList>
            <person name="Dietemann V."/>
            <person name="Ory F."/>
            <person name="Dainat B."/>
            <person name="Oberhansli S."/>
        </authorList>
    </citation>
    <scope>NUCLEOTIDE SEQUENCE</scope>
    <source>
        <strain evidence="1">Ena-SAMPLE-TAB-26-04-2022-14:26:32:270-5432</strain>
    </source>
</reference>
<comment type="caution">
    <text evidence="1">The sequence shown here is derived from an EMBL/GenBank/DDBJ whole genome shotgun (WGS) entry which is preliminary data.</text>
</comment>
<dbReference type="Proteomes" id="UP001154322">
    <property type="component" value="Unassembled WGS sequence"/>
</dbReference>
<accession>A0ABM9GD41</accession>
<dbReference type="Pfam" id="PF05017">
    <property type="entry name" value="TMP"/>
    <property type="match status" value="1"/>
</dbReference>
<proteinExistence type="predicted"/>
<gene>
    <name evidence="1" type="ORF">WJ0W_006535</name>
</gene>
<keyword evidence="2" id="KW-1185">Reference proteome</keyword>
<organism evidence="1 2">
    <name type="scientific">Paenibacillus melissococcoides</name>
    <dbReference type="NCBI Taxonomy" id="2912268"/>
    <lineage>
        <taxon>Bacteria</taxon>
        <taxon>Bacillati</taxon>
        <taxon>Bacillota</taxon>
        <taxon>Bacilli</taxon>
        <taxon>Bacillales</taxon>
        <taxon>Paenibacillaceae</taxon>
        <taxon>Paenibacillus</taxon>
    </lineage>
</organism>
<evidence type="ECO:0000313" key="1">
    <source>
        <dbReference type="EMBL" id="CAH8249349.1"/>
    </source>
</evidence>
<dbReference type="InterPro" id="IPR007713">
    <property type="entry name" value="TMP_rpt"/>
</dbReference>
<dbReference type="RefSeq" id="WP_261948916.1">
    <property type="nucleotide sequence ID" value="NZ_CALYLO010000016.1"/>
</dbReference>